<evidence type="ECO:0000313" key="2">
    <source>
        <dbReference type="Proteomes" id="UP000005952"/>
    </source>
</evidence>
<dbReference type="AlphaFoldDB" id="N0BDR0"/>
<dbReference type="KEGG" id="hdt:HYPDE_34773"/>
<sequence length="94" mass="9340">MAGVRSDVPPEVLPTSVPTAPVAVAFGVRCGVASPGVRSEVFAPWLLAPLSPVLDPVLVPAVGPAVAEVDGAANANVTPPVIRANVAALTVRAL</sequence>
<dbReference type="Proteomes" id="UP000005952">
    <property type="component" value="Chromosome"/>
</dbReference>
<accession>N0BDR0</accession>
<organism evidence="1 2">
    <name type="scientific">Hyphomicrobium denitrificans 1NES1</name>
    <dbReference type="NCBI Taxonomy" id="670307"/>
    <lineage>
        <taxon>Bacteria</taxon>
        <taxon>Pseudomonadati</taxon>
        <taxon>Pseudomonadota</taxon>
        <taxon>Alphaproteobacteria</taxon>
        <taxon>Hyphomicrobiales</taxon>
        <taxon>Hyphomicrobiaceae</taxon>
        <taxon>Hyphomicrobium</taxon>
    </lineage>
</organism>
<protein>
    <submittedName>
        <fullName evidence="1">Uncharacterized protein</fullName>
    </submittedName>
</protein>
<evidence type="ECO:0000313" key="1">
    <source>
        <dbReference type="EMBL" id="AGK58626.1"/>
    </source>
</evidence>
<dbReference type="HOGENOM" id="CLU_2382215_0_0_5"/>
<name>N0BDR0_9HYPH</name>
<dbReference type="EMBL" id="CP005587">
    <property type="protein sequence ID" value="AGK58626.1"/>
    <property type="molecule type" value="Genomic_DNA"/>
</dbReference>
<proteinExistence type="predicted"/>
<keyword evidence="2" id="KW-1185">Reference proteome</keyword>
<reference evidence="1 2" key="1">
    <citation type="journal article" date="2013" name="Genome Announc.">
        <title>Genome sequences for three denitrifying bacterial strains isolated from a uranium- and nitrate-contaminated subsurface environment.</title>
        <authorList>
            <person name="Venkatramanan R."/>
            <person name="Prakash O."/>
            <person name="Woyke T."/>
            <person name="Chain P."/>
            <person name="Goodwin L.A."/>
            <person name="Watson D."/>
            <person name="Brooks S."/>
            <person name="Kostka J.E."/>
            <person name="Green S.J."/>
        </authorList>
    </citation>
    <scope>NUCLEOTIDE SEQUENCE [LARGE SCALE GENOMIC DNA]</scope>
    <source>
        <strain evidence="1 2">1NES1</strain>
    </source>
</reference>
<gene>
    <name evidence="1" type="ORF">HYPDE_34773</name>
</gene>